<dbReference type="InterPro" id="IPR038734">
    <property type="entry name" value="YhaN_AAA"/>
</dbReference>
<feature type="coiled-coil region" evidence="1">
    <location>
        <begin position="482"/>
        <end position="523"/>
    </location>
</feature>
<dbReference type="Gene3D" id="3.40.50.300">
    <property type="entry name" value="P-loop containing nucleotide triphosphate hydrolases"/>
    <property type="match status" value="2"/>
</dbReference>
<dbReference type="RefSeq" id="WP_181054799.1">
    <property type="nucleotide sequence ID" value="NZ_JACDXJ010000003.1"/>
</dbReference>
<sequence length="1173" mass="129108">MRLRSLDLERYGSFTSKRLTFRTDALLHVVYGPNEAGKSTCLSAIADLLFGFQKSTAFGFLHDSKDLLIGATVAREDGAALPFRRRKGYKRTLIDAHGEELADDALAPFLGGIGREVFLRAFGLNAATLRASAKELGDSDGDLATALFTAASGLRGFSDIRSQLDADAAKLFAPRARDRRLHQALGQYEAARKTIKDKELRSSDYKAILSEIASAEARLHEISELKANGIAELARLKRLKAAQPLIRQIDTEIERLEGFRALPQISNVTLRELETALDQHDEAIRDLEKSRLEEREIELEHDSIRVDDALVAQSARIDGLYSRIEAYRLALRDRPRVQAEASRLEADLADLGARLGCGPAKDLAEGRPTDAGLARVQELMDQGRSLLERLTTTRDTLSAEEATLKAHAGRRAQTDAPVDPAPFRSRMAALKPDLKKVESGRAAAETLARDIRTLREEAARLRPSIDNLEALAAAPLPSTEDIERYRSTLDELAARSAQKTDRVRSCEAGVEQLRAQLTTLRREGDVPTRERLDAARTERWEAWSLIRSALFGERALQAEKVAERVSRFEQLVSDADRLADDIAADAERDFAIADLNRRLEQETTKGAELARGLEEIERARASGLAGWEELWSPTGVVPLEPRDMKSWRSAVTSLLERRDTLRERHDEQAAIEEHGRALLVPLNGLASELRLAPYEGADVLIMARYVEEAIEALARNWAEAREDEALLAETRRRIGDLQQAQEQGEQACAEWRVCFDRAVAAIGLKPGASLAEAAAASAAWQRLPSLQKELDSLRKRVRGMERDTIGPFESEARAVITALAPDLTSLPLDSAVKELQARVGEAKKARVLREDLGMRLTRARAKVRTTGEVRERVQKALAEAASAVDQPAEADLRSLIGDIKARSEIEALLRGLRQQLGAATEQHSEAELRAALTDFDADRAEAELIRLTEANTQLDQEGKEVYAVRDRHQTRLAEIEGGVGAEEAHQMRHVAEAEIAETAREYLVHKLGSLLIGAALARHHAKNQSPLMTRAGILFNALTAGAFTGLEQAIGDDDVPRLIARRASGTTLTTGEMSEGTVDQLYLALRLAYLQDYASRAEAVPFIGDDLFATFDDERAGHGLETLASFGLAVQPILFTHHSHIVEIARRRLGSKVDVVDLSDVQLAAPARVALAG</sequence>
<dbReference type="PANTHER" id="PTHR41259">
    <property type="entry name" value="DOUBLE-STRAND BREAK REPAIR RAD50 ATPASE, PUTATIVE-RELATED"/>
    <property type="match status" value="1"/>
</dbReference>
<evidence type="ECO:0000256" key="1">
    <source>
        <dbReference type="SAM" id="Coils"/>
    </source>
</evidence>
<keyword evidence="4" id="KW-1185">Reference proteome</keyword>
<feature type="domain" description="YhaN AAA" evidence="2">
    <location>
        <begin position="1"/>
        <end position="205"/>
    </location>
</feature>
<dbReference type="EMBL" id="JACDXJ010000003">
    <property type="protein sequence ID" value="MBA1159210.1"/>
    <property type="molecule type" value="Genomic_DNA"/>
</dbReference>
<evidence type="ECO:0000313" key="3">
    <source>
        <dbReference type="EMBL" id="MBA1159210.1"/>
    </source>
</evidence>
<evidence type="ECO:0000313" key="4">
    <source>
        <dbReference type="Proteomes" id="UP000572984"/>
    </source>
</evidence>
<comment type="caution">
    <text evidence="3">The sequence shown here is derived from an EMBL/GenBank/DDBJ whole genome shotgun (WGS) entry which is preliminary data.</text>
</comment>
<dbReference type="InterPro" id="IPR027417">
    <property type="entry name" value="P-loop_NTPase"/>
</dbReference>
<reference evidence="3 4" key="1">
    <citation type="submission" date="2020-07" db="EMBL/GenBank/DDBJ databases">
        <title>Draft genome and description of Microvirga mediterraneensis Marseille-Q2068 sp. nov.</title>
        <authorList>
            <person name="Boxberger M."/>
        </authorList>
    </citation>
    <scope>NUCLEOTIDE SEQUENCE [LARGE SCALE GENOMIC DNA]</scope>
    <source>
        <strain evidence="3 4">Marseille-Q2068</strain>
    </source>
</reference>
<accession>A0A838BVD0</accession>
<dbReference type="SUPFAM" id="SSF52540">
    <property type="entry name" value="P-loop containing nucleoside triphosphate hydrolases"/>
    <property type="match status" value="2"/>
</dbReference>
<dbReference type="AlphaFoldDB" id="A0A838BVD0"/>
<protein>
    <submittedName>
        <fullName evidence="3">AAA family ATPase</fullName>
    </submittedName>
</protein>
<keyword evidence="1" id="KW-0175">Coiled coil</keyword>
<dbReference type="Proteomes" id="UP000572984">
    <property type="component" value="Unassembled WGS sequence"/>
</dbReference>
<organism evidence="3 4">
    <name type="scientific">Microvirga mediterraneensis</name>
    <dbReference type="NCBI Taxonomy" id="2754695"/>
    <lineage>
        <taxon>Bacteria</taxon>
        <taxon>Pseudomonadati</taxon>
        <taxon>Pseudomonadota</taxon>
        <taxon>Alphaproteobacteria</taxon>
        <taxon>Hyphomicrobiales</taxon>
        <taxon>Methylobacteriaceae</taxon>
        <taxon>Microvirga</taxon>
    </lineage>
</organism>
<evidence type="ECO:0000259" key="2">
    <source>
        <dbReference type="Pfam" id="PF13514"/>
    </source>
</evidence>
<dbReference type="PANTHER" id="PTHR41259:SF1">
    <property type="entry name" value="DOUBLE-STRAND BREAK REPAIR RAD50 ATPASE, PUTATIVE-RELATED"/>
    <property type="match status" value="1"/>
</dbReference>
<name>A0A838BVD0_9HYPH</name>
<feature type="coiled-coil region" evidence="1">
    <location>
        <begin position="902"/>
        <end position="957"/>
    </location>
</feature>
<gene>
    <name evidence="3" type="ORF">H0S73_24305</name>
</gene>
<proteinExistence type="predicted"/>
<dbReference type="Pfam" id="PF13514">
    <property type="entry name" value="AAA_27"/>
    <property type="match status" value="1"/>
</dbReference>